<sequence length="424" mass="45419">MLSRSVSISYTRTATTVGLLRDQISHLQASIDVAQRVQVKQIDPTLSSAKSATGGVPPEIQRLIGQVYRCKHTQVHDGSVQRCHRPALPFTQHCRHHIMGGGGEERGCEGLYERCAAVSVAKVPNPEPGQSDTVVHRCTASGFSNRDTPLATPGSMCPFHRSHRDTSQKGKKAERDRLKATATAVQGRCAQWSSTQGFAKLGPQGMEYITNTRESIQATGAAAGEAERAKERQREGEREKRRASASSAVNTGATTEGVEGDVSMDTKAEGEGEREREVLVPLEECNVRQAPWHREIYTLQMQAYVYDILRERERQAERERQQAQAQEQAVKAEGERESAAGESGETAPVATPAVAEGGTAAATEPVPSTTTATAPDTGSVTAPTTSDTTASTTAVDTAARGASDTTVSLTESGDVDMTVKTESK</sequence>
<gene>
    <name evidence="2" type="ORF">KIPB_010563</name>
</gene>
<feature type="compositionally biased region" description="Polar residues" evidence="1">
    <location>
        <begin position="367"/>
        <end position="379"/>
    </location>
</feature>
<feature type="compositionally biased region" description="Polar residues" evidence="1">
    <location>
        <begin position="244"/>
        <end position="254"/>
    </location>
</feature>
<dbReference type="Proteomes" id="UP000265618">
    <property type="component" value="Unassembled WGS sequence"/>
</dbReference>
<dbReference type="AlphaFoldDB" id="A0A9K3D490"/>
<feature type="region of interest" description="Disordered" evidence="1">
    <location>
        <begin position="146"/>
        <end position="178"/>
    </location>
</feature>
<evidence type="ECO:0000313" key="2">
    <source>
        <dbReference type="EMBL" id="GIQ88337.1"/>
    </source>
</evidence>
<name>A0A9K3D490_9EUKA</name>
<feature type="compositionally biased region" description="Low complexity" evidence="1">
    <location>
        <begin position="340"/>
        <end position="366"/>
    </location>
</feature>
<proteinExistence type="predicted"/>
<feature type="compositionally biased region" description="Low complexity" evidence="1">
    <location>
        <begin position="380"/>
        <end position="399"/>
    </location>
</feature>
<evidence type="ECO:0000313" key="3">
    <source>
        <dbReference type="Proteomes" id="UP000265618"/>
    </source>
</evidence>
<feature type="region of interest" description="Disordered" evidence="1">
    <location>
        <begin position="219"/>
        <end position="277"/>
    </location>
</feature>
<feature type="compositionally biased region" description="Basic and acidic residues" evidence="1">
    <location>
        <begin position="330"/>
        <end position="339"/>
    </location>
</feature>
<organism evidence="2 3">
    <name type="scientific">Kipferlia bialata</name>
    <dbReference type="NCBI Taxonomy" id="797122"/>
    <lineage>
        <taxon>Eukaryota</taxon>
        <taxon>Metamonada</taxon>
        <taxon>Carpediemonas-like organisms</taxon>
        <taxon>Kipferlia</taxon>
    </lineage>
</organism>
<dbReference type="EMBL" id="BDIP01003973">
    <property type="protein sequence ID" value="GIQ88337.1"/>
    <property type="molecule type" value="Genomic_DNA"/>
</dbReference>
<feature type="region of interest" description="Disordered" evidence="1">
    <location>
        <begin position="317"/>
        <end position="424"/>
    </location>
</feature>
<keyword evidence="3" id="KW-1185">Reference proteome</keyword>
<feature type="compositionally biased region" description="Basic and acidic residues" evidence="1">
    <location>
        <begin position="164"/>
        <end position="178"/>
    </location>
</feature>
<evidence type="ECO:0000256" key="1">
    <source>
        <dbReference type="SAM" id="MobiDB-lite"/>
    </source>
</evidence>
<feature type="compositionally biased region" description="Basic and acidic residues" evidence="1">
    <location>
        <begin position="264"/>
        <end position="277"/>
    </location>
</feature>
<accession>A0A9K3D490</accession>
<feature type="compositionally biased region" description="Basic and acidic residues" evidence="1">
    <location>
        <begin position="225"/>
        <end position="242"/>
    </location>
</feature>
<protein>
    <submittedName>
        <fullName evidence="2">Uncharacterized protein</fullName>
    </submittedName>
</protein>
<reference evidence="2 3" key="1">
    <citation type="journal article" date="2018" name="PLoS ONE">
        <title>The draft genome of Kipferlia bialata reveals reductive genome evolution in fornicate parasites.</title>
        <authorList>
            <person name="Tanifuji G."/>
            <person name="Takabayashi S."/>
            <person name="Kume K."/>
            <person name="Takagi M."/>
            <person name="Nakayama T."/>
            <person name="Kamikawa R."/>
            <person name="Inagaki Y."/>
            <person name="Hashimoto T."/>
        </authorList>
    </citation>
    <scope>NUCLEOTIDE SEQUENCE [LARGE SCALE GENOMIC DNA]</scope>
    <source>
        <strain evidence="2">NY0173</strain>
    </source>
</reference>
<comment type="caution">
    <text evidence="2">The sequence shown here is derived from an EMBL/GenBank/DDBJ whole genome shotgun (WGS) entry which is preliminary data.</text>
</comment>